<proteinExistence type="predicted"/>
<reference evidence="1" key="1">
    <citation type="submission" date="2022-06" db="EMBL/GenBank/DDBJ databases">
        <title>Phylogenomic reconstructions and comparative analyses of Kickxellomycotina fungi.</title>
        <authorList>
            <person name="Reynolds N.K."/>
            <person name="Stajich J.E."/>
            <person name="Barry K."/>
            <person name="Grigoriev I.V."/>
            <person name="Crous P."/>
            <person name="Smith M.E."/>
        </authorList>
    </citation>
    <scope>NUCLEOTIDE SEQUENCE</scope>
    <source>
        <strain evidence="1">RSA 2271</strain>
    </source>
</reference>
<accession>A0ACC1HX17</accession>
<comment type="caution">
    <text evidence="1">The sequence shown here is derived from an EMBL/GenBank/DDBJ whole genome shotgun (WGS) entry which is preliminary data.</text>
</comment>
<dbReference type="Proteomes" id="UP001145114">
    <property type="component" value="Unassembled WGS sequence"/>
</dbReference>
<sequence>MSTSVVATPVANKPTEFSDEERAALAELHKRLPEVFESAAKQTTKPVEKAIWGVPLEPSLNDPRTDVVLVKFLRARTLDADAAAKMLADTLQWRSDFEINALLDEEFPEDIFKNIGVVYGKDRRGRPVTYNFYGSPECKEGFKDIERFLRWRIQLMEKGVRQLDFVNVADMVQVHDYDGVGIFSYDRNARTASRETIK</sequence>
<evidence type="ECO:0000313" key="1">
    <source>
        <dbReference type="EMBL" id="KAJ1679767.1"/>
    </source>
</evidence>
<name>A0ACC1HX17_9FUNG</name>
<dbReference type="EMBL" id="JAMZIH010000189">
    <property type="protein sequence ID" value="KAJ1679767.1"/>
    <property type="molecule type" value="Genomic_DNA"/>
</dbReference>
<organism evidence="1 2">
    <name type="scientific">Spiromyces aspiralis</name>
    <dbReference type="NCBI Taxonomy" id="68401"/>
    <lineage>
        <taxon>Eukaryota</taxon>
        <taxon>Fungi</taxon>
        <taxon>Fungi incertae sedis</taxon>
        <taxon>Zoopagomycota</taxon>
        <taxon>Kickxellomycotina</taxon>
        <taxon>Kickxellomycetes</taxon>
        <taxon>Kickxellales</taxon>
        <taxon>Kickxellaceae</taxon>
        <taxon>Spiromyces</taxon>
    </lineage>
</organism>
<keyword evidence="2" id="KW-1185">Reference proteome</keyword>
<protein>
    <submittedName>
        <fullName evidence="1">Non-classical phosphatidylinositol transfer protein (PITP)</fullName>
    </submittedName>
</protein>
<evidence type="ECO:0000313" key="2">
    <source>
        <dbReference type="Proteomes" id="UP001145114"/>
    </source>
</evidence>
<gene>
    <name evidence="1" type="primary">SFH5_1</name>
    <name evidence="1" type="ORF">EV182_001367</name>
</gene>